<gene>
    <name evidence="2" type="ORF">BN424_pa0030</name>
</gene>
<feature type="transmembrane region" description="Helical" evidence="1">
    <location>
        <begin position="38"/>
        <end position="57"/>
    </location>
</feature>
<reference evidence="2 3" key="2">
    <citation type="submission" date="2015-04" db="EMBL/GenBank/DDBJ databases">
        <title>Carnobacterium maltaromaticum LMA28 plasmids.</title>
        <authorList>
            <person name="Cailliez-Grimal C."/>
            <person name="Iskandar C."/>
        </authorList>
    </citation>
    <scope>NUCLEOTIDE SEQUENCE [LARGE SCALE GENOMIC DNA]</scope>
    <source>
        <strain evidence="2 3">LMA28</strain>
        <plasmid evidence="3">Chromosome</plasmid>
    </source>
</reference>
<protein>
    <submittedName>
        <fullName evidence="2">Uncharacterized protein</fullName>
    </submittedName>
</protein>
<evidence type="ECO:0000256" key="1">
    <source>
        <dbReference type="SAM" id="Phobius"/>
    </source>
</evidence>
<accession>A0A1Z5AXA5</accession>
<dbReference type="AlphaFoldDB" id="A0A1Z5AXA5"/>
<proteinExistence type="predicted"/>
<name>A0A1Z5AXA5_CARML</name>
<dbReference type="EMBL" id="LN846932">
    <property type="protein sequence ID" value="CRI06695.1"/>
    <property type="molecule type" value="Genomic_DNA"/>
</dbReference>
<geneLocation type="plasmid" evidence="2">
    <name>LMA_pa</name>
</geneLocation>
<evidence type="ECO:0000313" key="3">
    <source>
        <dbReference type="Proteomes" id="UP000464233"/>
    </source>
</evidence>
<evidence type="ECO:0000313" key="2">
    <source>
        <dbReference type="EMBL" id="CRI06695.1"/>
    </source>
</evidence>
<reference evidence="2 3" key="1">
    <citation type="submission" date="2015-04" db="EMBL/GenBank/DDBJ databases">
        <title>Carnobacterium maltaromaticum LMA28 complete chromosome sequence.</title>
        <authorList>
            <person name="Borges F."/>
            <person name="Cailliez-Grimal C."/>
        </authorList>
    </citation>
    <scope>NUCLEOTIDE SEQUENCE [LARGE SCALE GENOMIC DNA]</scope>
    <source>
        <strain evidence="2 3">LMA28</strain>
        <plasmid evidence="3">Chromosome</plasmid>
    </source>
</reference>
<keyword evidence="1" id="KW-0812">Transmembrane</keyword>
<keyword evidence="1" id="KW-0472">Membrane</keyword>
<dbReference type="Proteomes" id="UP000464233">
    <property type="component" value="Plasmid LMA_pa"/>
</dbReference>
<keyword evidence="2" id="KW-0614">Plasmid</keyword>
<organism evidence="2 3">
    <name type="scientific">Carnobacterium maltaromaticum</name>
    <name type="common">Carnobacterium piscicola</name>
    <dbReference type="NCBI Taxonomy" id="2751"/>
    <lineage>
        <taxon>Bacteria</taxon>
        <taxon>Bacillati</taxon>
        <taxon>Bacillota</taxon>
        <taxon>Bacilli</taxon>
        <taxon>Lactobacillales</taxon>
        <taxon>Carnobacteriaceae</taxon>
        <taxon>Carnobacterium</taxon>
    </lineage>
</organism>
<dbReference type="RefSeq" id="WP_176455294.1">
    <property type="nucleotide sequence ID" value="NZ_LN846932.1"/>
</dbReference>
<sequence length="58" mass="6294">MLKIVIGGIVLSLGTLVLVMLIGSFLGKTNGSFGNKIILFMLTLVIMVGFIYFARVFI</sequence>
<keyword evidence="1" id="KW-1133">Transmembrane helix</keyword>
<feature type="transmembrane region" description="Helical" evidence="1">
    <location>
        <begin position="6"/>
        <end position="26"/>
    </location>
</feature>